<dbReference type="EMBL" id="AKFT01000006">
    <property type="protein sequence ID" value="EJF47650.1"/>
    <property type="molecule type" value="Genomic_DNA"/>
</dbReference>
<dbReference type="Proteomes" id="UP000002941">
    <property type="component" value="Unassembled WGS sequence"/>
</dbReference>
<comment type="caution">
    <text evidence="2">The sequence shown here is derived from an EMBL/GenBank/DDBJ whole genome shotgun (WGS) entry which is preliminary data.</text>
</comment>
<evidence type="ECO:0000256" key="1">
    <source>
        <dbReference type="SAM" id="MobiDB-lite"/>
    </source>
</evidence>
<name>J1HNT0_9ACTO</name>
<feature type="compositionally biased region" description="Low complexity" evidence="1">
    <location>
        <begin position="1"/>
        <end position="16"/>
    </location>
</feature>
<feature type="region of interest" description="Disordered" evidence="1">
    <location>
        <begin position="1"/>
        <end position="112"/>
    </location>
</feature>
<proteinExistence type="predicted"/>
<dbReference type="AlphaFoldDB" id="J1HNT0"/>
<evidence type="ECO:0000313" key="2">
    <source>
        <dbReference type="EMBL" id="EJF47650.1"/>
    </source>
</evidence>
<dbReference type="PATRIC" id="fig|1125718.3.peg.96"/>
<evidence type="ECO:0000313" key="3">
    <source>
        <dbReference type="Proteomes" id="UP000002941"/>
    </source>
</evidence>
<protein>
    <submittedName>
        <fullName evidence="2">Uncharacterized protein</fullName>
    </submittedName>
</protein>
<reference evidence="2 3" key="1">
    <citation type="submission" date="2012-05" db="EMBL/GenBank/DDBJ databases">
        <authorList>
            <person name="Harkins D.M."/>
            <person name="Madupu R."/>
            <person name="Durkin A.S."/>
            <person name="Torralba M."/>
            <person name="Methe B."/>
            <person name="Sutton G.G."/>
            <person name="Nelson K.E."/>
        </authorList>
    </citation>
    <scope>NUCLEOTIDE SEQUENCE [LARGE SCALE GENOMIC DNA]</scope>
    <source>
        <strain evidence="2 3">F0489</strain>
    </source>
</reference>
<feature type="compositionally biased region" description="Low complexity" evidence="1">
    <location>
        <begin position="25"/>
        <end position="62"/>
    </location>
</feature>
<gene>
    <name evidence="2" type="ORF">HMPREF1318_1830</name>
</gene>
<sequence length="112" mass="10852">MATVTTRTRTSGVSGAPSTVRTSCPAGPDVLPAPVDPVALASPAAPAGPTGPAGSTGSPGARAARRNPGDSDDGGAPAASREPGASRTADETVRSGTATPSVARGERRHPRS</sequence>
<organism evidence="2 3">
    <name type="scientific">Actinomyces massiliensis F0489</name>
    <dbReference type="NCBI Taxonomy" id="1125718"/>
    <lineage>
        <taxon>Bacteria</taxon>
        <taxon>Bacillati</taxon>
        <taxon>Actinomycetota</taxon>
        <taxon>Actinomycetes</taxon>
        <taxon>Actinomycetales</taxon>
        <taxon>Actinomycetaceae</taxon>
        <taxon>Actinomyces</taxon>
    </lineage>
</organism>
<accession>J1HNT0</accession>
<keyword evidence="3" id="KW-1185">Reference proteome</keyword>